<reference evidence="2" key="1">
    <citation type="submission" date="2013-09" db="EMBL/GenBank/DDBJ databases">
        <title>Corchorus olitorius genome sequencing.</title>
        <authorList>
            <person name="Alam M."/>
            <person name="Haque M.S."/>
            <person name="Islam M.S."/>
            <person name="Emdad E.M."/>
            <person name="Islam M.M."/>
            <person name="Ahmed B."/>
            <person name="Halim A."/>
            <person name="Hossen Q.M.M."/>
            <person name="Hossain M.Z."/>
            <person name="Ahmed R."/>
            <person name="Khan M.M."/>
            <person name="Islam R."/>
            <person name="Rashid M.M."/>
            <person name="Khan S.A."/>
            <person name="Rahman M.S."/>
            <person name="Alam M."/>
            <person name="Yahiya A.S."/>
            <person name="Khan M.S."/>
            <person name="Azam M.S."/>
            <person name="Haque T."/>
            <person name="Lashkar M.Z.H."/>
            <person name="Akhand A.I."/>
            <person name="Morshed G."/>
            <person name="Roy S."/>
            <person name="Uddin K.S."/>
            <person name="Rabeya T."/>
            <person name="Hossain A.S."/>
            <person name="Chowdhury A."/>
            <person name="Snigdha A.R."/>
            <person name="Mortoza M.S."/>
            <person name="Matin S.A."/>
            <person name="Hoque S.M.E."/>
            <person name="Islam M.K."/>
            <person name="Roy D.K."/>
            <person name="Haider R."/>
            <person name="Moosa M.M."/>
            <person name="Elias S.M."/>
            <person name="Hasan A.M."/>
            <person name="Jahan S."/>
            <person name="Shafiuddin M."/>
            <person name="Mahmood N."/>
            <person name="Shommy N.S."/>
        </authorList>
    </citation>
    <scope>NUCLEOTIDE SEQUENCE [LARGE SCALE GENOMIC DNA]</scope>
    <source>
        <strain evidence="2">cv. O-4</strain>
    </source>
</reference>
<keyword evidence="2" id="KW-1185">Reference proteome</keyword>
<dbReference type="Proteomes" id="UP000187203">
    <property type="component" value="Unassembled WGS sequence"/>
</dbReference>
<organism evidence="1 2">
    <name type="scientific">Corchorus olitorius</name>
    <dbReference type="NCBI Taxonomy" id="93759"/>
    <lineage>
        <taxon>Eukaryota</taxon>
        <taxon>Viridiplantae</taxon>
        <taxon>Streptophyta</taxon>
        <taxon>Embryophyta</taxon>
        <taxon>Tracheophyta</taxon>
        <taxon>Spermatophyta</taxon>
        <taxon>Magnoliopsida</taxon>
        <taxon>eudicotyledons</taxon>
        <taxon>Gunneridae</taxon>
        <taxon>Pentapetalae</taxon>
        <taxon>rosids</taxon>
        <taxon>malvids</taxon>
        <taxon>Malvales</taxon>
        <taxon>Malvaceae</taxon>
        <taxon>Grewioideae</taxon>
        <taxon>Apeibeae</taxon>
        <taxon>Corchorus</taxon>
    </lineage>
</organism>
<dbReference type="AlphaFoldDB" id="A0A1R3KS65"/>
<protein>
    <submittedName>
        <fullName evidence="1">Uncharacterized protein</fullName>
    </submittedName>
</protein>
<evidence type="ECO:0000313" key="1">
    <source>
        <dbReference type="EMBL" id="OMP09889.1"/>
    </source>
</evidence>
<accession>A0A1R3KS65</accession>
<evidence type="ECO:0000313" key="2">
    <source>
        <dbReference type="Proteomes" id="UP000187203"/>
    </source>
</evidence>
<sequence>MERAQSKARMRDCEGELLEIFFSVLYFFEAKNIKMWREIGGCVREKMCREGVSSVRNLGEKKWEGRESPRDCCLRFYL</sequence>
<comment type="caution">
    <text evidence="1">The sequence shown here is derived from an EMBL/GenBank/DDBJ whole genome shotgun (WGS) entry which is preliminary data.</text>
</comment>
<proteinExistence type="predicted"/>
<gene>
    <name evidence="1" type="ORF">COLO4_05040</name>
</gene>
<dbReference type="EMBL" id="AWUE01012130">
    <property type="protein sequence ID" value="OMP09889.1"/>
    <property type="molecule type" value="Genomic_DNA"/>
</dbReference>
<name>A0A1R3KS65_9ROSI</name>